<dbReference type="Proteomes" id="UP000297452">
    <property type="component" value="Unassembled WGS sequence"/>
</dbReference>
<evidence type="ECO:0000313" key="6">
    <source>
        <dbReference type="Proteomes" id="UP000297452"/>
    </source>
</evidence>
<evidence type="ECO:0000313" key="5">
    <source>
        <dbReference type="EMBL" id="TGO45879.1"/>
    </source>
</evidence>
<gene>
    <name evidence="5" type="ORF">BOTNAR_0631g00030</name>
</gene>
<comment type="subcellular location">
    <subcellularLocation>
        <location evidence="1 2">Nucleus</location>
    </subcellularLocation>
</comment>
<feature type="compositionally biased region" description="Polar residues" evidence="3">
    <location>
        <begin position="521"/>
        <end position="530"/>
    </location>
</feature>
<keyword evidence="6" id="KW-1185">Reference proteome</keyword>
<evidence type="ECO:0000256" key="2">
    <source>
        <dbReference type="RuleBase" id="RU000682"/>
    </source>
</evidence>
<dbReference type="CDD" id="cd00086">
    <property type="entry name" value="homeodomain"/>
    <property type="match status" value="1"/>
</dbReference>
<dbReference type="SMART" id="SM00389">
    <property type="entry name" value="HOX"/>
    <property type="match status" value="1"/>
</dbReference>
<dbReference type="InterPro" id="IPR009057">
    <property type="entry name" value="Homeodomain-like_sf"/>
</dbReference>
<keyword evidence="1 2" id="KW-0238">DNA-binding</keyword>
<organism evidence="5 6">
    <name type="scientific">Botryotinia narcissicola</name>
    <dbReference type="NCBI Taxonomy" id="278944"/>
    <lineage>
        <taxon>Eukaryota</taxon>
        <taxon>Fungi</taxon>
        <taxon>Dikarya</taxon>
        <taxon>Ascomycota</taxon>
        <taxon>Pezizomycotina</taxon>
        <taxon>Leotiomycetes</taxon>
        <taxon>Helotiales</taxon>
        <taxon>Sclerotiniaceae</taxon>
        <taxon>Botryotinia</taxon>
    </lineage>
</organism>
<reference evidence="5 6" key="1">
    <citation type="submission" date="2017-12" db="EMBL/GenBank/DDBJ databases">
        <title>Comparative genomics of Botrytis spp.</title>
        <authorList>
            <person name="Valero-Jimenez C.A."/>
            <person name="Tapia P."/>
            <person name="Veloso J."/>
            <person name="Silva-Moreno E."/>
            <person name="Staats M."/>
            <person name="Valdes J.H."/>
            <person name="Van Kan J.A.L."/>
        </authorList>
    </citation>
    <scope>NUCLEOTIDE SEQUENCE [LARGE SCALE GENOMIC DNA]</scope>
    <source>
        <strain evidence="5 6">MUCL2120</strain>
    </source>
</reference>
<comment type="caution">
    <text evidence="5">The sequence shown here is derived from an EMBL/GenBank/DDBJ whole genome shotgun (WGS) entry which is preliminary data.</text>
</comment>
<feature type="compositionally biased region" description="Polar residues" evidence="3">
    <location>
        <begin position="667"/>
        <end position="677"/>
    </location>
</feature>
<proteinExistence type="predicted"/>
<dbReference type="PROSITE" id="PS50071">
    <property type="entry name" value="HOMEOBOX_2"/>
    <property type="match status" value="1"/>
</dbReference>
<feature type="compositionally biased region" description="Basic residues" evidence="3">
    <location>
        <begin position="449"/>
        <end position="461"/>
    </location>
</feature>
<keyword evidence="1 2" id="KW-0539">Nucleus</keyword>
<dbReference type="InterPro" id="IPR001356">
    <property type="entry name" value="HD"/>
</dbReference>
<sequence>MPKDAQHIVFLDNYYRSLTNPDNLCNAAQIPPTTAGVDGVDSQIVGRHISECRRRTRHQPRAERLLPWQVAILEAAYQNNHYPSAGERMILMTDTRQSYRKVKNWFEQKAKMLKKAGGGPVGPNPGSNKYSTKMWKAYYEDPVGYVQKLRNGEIDLVTGAAIGQAAINLSNVPASGLINNTSEDTGLAALGPSANIDPAPYYQPEHQLGQGDLPGMQSQPYDQMIQLGQYDYSKMQAPPQSPIPQQGQYGLHSMPVYTRDQDEIYSMPPPQPMNLGISSYAGGRSYEVSRVQPASQQTAYTGVYAVDDNQAVPGQYGYDMAANSHSDIPYDPLADQNDGELEYQGQNRYEPIYPPVPRNYAEQYMPAYPQVPESPAGQLLGETFTQSQNPARKRKLIAEDDEINQGPHSTHLRKRPRQAFNSRLSALSESPVFAGADSRIRVTKEPVKRLRASRLAPKTHQRPTAGESGIRRTSGSGTDDSINSSFDGSGIGEKWTPHQHSRLNSCHSSPYEPETAEEGETSPNIRTPNIRTPEVRHPDSETQRLDPLLLGAAQSSLNNGIEQNTGQSIDPFEPPIPENASNMAQGVVDLEQHATTNTTDPAAAQYDAALHAGASSPGTYSISGSFGGDWQADSEAHGIQRQQGSAFPQAEAQELESLAQAPAETTVDAQDTQNPENMLSVPDMNALEQAFLHNGEFDYSAFLGNDGLFEDWDSPNLDVDN</sequence>
<dbReference type="EMBL" id="PQXJ01000629">
    <property type="protein sequence ID" value="TGO45879.1"/>
    <property type="molecule type" value="Genomic_DNA"/>
</dbReference>
<keyword evidence="1 2" id="KW-0371">Homeobox</keyword>
<dbReference type="SUPFAM" id="SSF46689">
    <property type="entry name" value="Homeodomain-like"/>
    <property type="match status" value="1"/>
</dbReference>
<protein>
    <recommendedName>
        <fullName evidence="4">Homeobox domain-containing protein</fullName>
    </recommendedName>
</protein>
<feature type="domain" description="Homeobox" evidence="4">
    <location>
        <begin position="56"/>
        <end position="116"/>
    </location>
</feature>
<accession>A0A4Z1HAQ0</accession>
<feature type="compositionally biased region" description="Basic and acidic residues" evidence="3">
    <location>
        <begin position="533"/>
        <end position="542"/>
    </location>
</feature>
<evidence type="ECO:0000256" key="1">
    <source>
        <dbReference type="PROSITE-ProRule" id="PRU00108"/>
    </source>
</evidence>
<dbReference type="Pfam" id="PF00046">
    <property type="entry name" value="Homeodomain"/>
    <property type="match status" value="1"/>
</dbReference>
<dbReference type="GO" id="GO:0003677">
    <property type="term" value="F:DNA binding"/>
    <property type="evidence" value="ECO:0007669"/>
    <property type="project" value="UniProtKB-UniRule"/>
</dbReference>
<feature type="compositionally biased region" description="Polar residues" evidence="3">
    <location>
        <begin position="471"/>
        <end position="487"/>
    </location>
</feature>
<feature type="region of interest" description="Disordered" evidence="3">
    <location>
        <begin position="625"/>
        <end position="651"/>
    </location>
</feature>
<dbReference type="GO" id="GO:0005634">
    <property type="term" value="C:nucleus"/>
    <property type="evidence" value="ECO:0007669"/>
    <property type="project" value="UniProtKB-SubCell"/>
</dbReference>
<evidence type="ECO:0000259" key="4">
    <source>
        <dbReference type="PROSITE" id="PS50071"/>
    </source>
</evidence>
<dbReference type="Gene3D" id="1.10.10.60">
    <property type="entry name" value="Homeodomain-like"/>
    <property type="match status" value="1"/>
</dbReference>
<evidence type="ECO:0000256" key="3">
    <source>
        <dbReference type="SAM" id="MobiDB-lite"/>
    </source>
</evidence>
<name>A0A4Z1HAQ0_9HELO</name>
<feature type="DNA-binding region" description="Homeobox" evidence="1">
    <location>
        <begin position="58"/>
        <end position="117"/>
    </location>
</feature>
<dbReference type="AlphaFoldDB" id="A0A4Z1HAQ0"/>
<feature type="region of interest" description="Disordered" evidence="3">
    <location>
        <begin position="444"/>
        <end position="542"/>
    </location>
</feature>
<feature type="region of interest" description="Disordered" evidence="3">
    <location>
        <begin position="659"/>
        <end position="678"/>
    </location>
</feature>
<dbReference type="OrthoDB" id="6159439at2759"/>